<dbReference type="PANTHER" id="PTHR43630:SF2">
    <property type="entry name" value="GLYCOSYLTRANSFERASE"/>
    <property type="match status" value="1"/>
</dbReference>
<evidence type="ECO:0000256" key="1">
    <source>
        <dbReference type="PROSITE-ProRule" id="PRU00339"/>
    </source>
</evidence>
<dbReference type="RefSeq" id="WP_050776973.1">
    <property type="nucleotide sequence ID" value="NZ_CABKNG010000001.1"/>
</dbReference>
<dbReference type="Gene3D" id="1.25.40.10">
    <property type="entry name" value="Tetratricopeptide repeat domain"/>
    <property type="match status" value="2"/>
</dbReference>
<evidence type="ECO:0000313" key="3">
    <source>
        <dbReference type="EMBL" id="STY43966.1"/>
    </source>
</evidence>
<dbReference type="Pfam" id="PF00535">
    <property type="entry name" value="Glycos_transf_2"/>
    <property type="match status" value="1"/>
</dbReference>
<organism evidence="3 4">
    <name type="scientific">Listeria grayi</name>
    <name type="common">Listeria murrayi</name>
    <dbReference type="NCBI Taxonomy" id="1641"/>
    <lineage>
        <taxon>Bacteria</taxon>
        <taxon>Bacillati</taxon>
        <taxon>Bacillota</taxon>
        <taxon>Bacilli</taxon>
        <taxon>Bacillales</taxon>
        <taxon>Listeriaceae</taxon>
        <taxon>Listeria</taxon>
    </lineage>
</organism>
<dbReference type="Gene3D" id="3.90.550.10">
    <property type="entry name" value="Spore Coat Polysaccharide Biosynthesis Protein SpsA, Chain A"/>
    <property type="match status" value="1"/>
</dbReference>
<dbReference type="CDD" id="cd02511">
    <property type="entry name" value="Beta4Glucosyltransferase"/>
    <property type="match status" value="1"/>
</dbReference>
<proteinExistence type="predicted"/>
<feature type="repeat" description="TPR" evidence="1">
    <location>
        <begin position="201"/>
        <end position="234"/>
    </location>
</feature>
<dbReference type="SUPFAM" id="SSF53448">
    <property type="entry name" value="Nucleotide-diphospho-sugar transferases"/>
    <property type="match status" value="1"/>
</dbReference>
<dbReference type="SUPFAM" id="SSF48452">
    <property type="entry name" value="TPR-like"/>
    <property type="match status" value="1"/>
</dbReference>
<protein>
    <submittedName>
        <fullName evidence="3">SPBc2 prophage-derived glycosyltransferase SunS</fullName>
        <ecNumber evidence="3">2.4.1.-</ecNumber>
    </submittedName>
</protein>
<keyword evidence="3" id="KW-0328">Glycosyltransferase</keyword>
<keyword evidence="1" id="KW-0802">TPR repeat</keyword>
<dbReference type="SMART" id="SM00028">
    <property type="entry name" value="TPR"/>
    <property type="match status" value="3"/>
</dbReference>
<accession>A0A378MEN6</accession>
<feature type="domain" description="Glycosyltransferase 2-like" evidence="2">
    <location>
        <begin position="6"/>
        <end position="133"/>
    </location>
</feature>
<dbReference type="GO" id="GO:0016757">
    <property type="term" value="F:glycosyltransferase activity"/>
    <property type="evidence" value="ECO:0007669"/>
    <property type="project" value="UniProtKB-KW"/>
</dbReference>
<dbReference type="PROSITE" id="PS50005">
    <property type="entry name" value="TPR"/>
    <property type="match status" value="1"/>
</dbReference>
<dbReference type="InterPro" id="IPR011990">
    <property type="entry name" value="TPR-like_helical_dom_sf"/>
</dbReference>
<dbReference type="PANTHER" id="PTHR43630">
    <property type="entry name" value="POLY-BETA-1,6-N-ACETYL-D-GLUCOSAMINE SYNTHASE"/>
    <property type="match status" value="1"/>
</dbReference>
<name>A0A378MEN6_LISGR</name>
<dbReference type="Proteomes" id="UP000254879">
    <property type="component" value="Unassembled WGS sequence"/>
</dbReference>
<dbReference type="AlphaFoldDB" id="A0A378MEN6"/>
<gene>
    <name evidence="3" type="primary">sunS</name>
    <name evidence="3" type="ORF">NCTC10815_01275</name>
</gene>
<evidence type="ECO:0000313" key="4">
    <source>
        <dbReference type="Proteomes" id="UP000254879"/>
    </source>
</evidence>
<keyword evidence="3" id="KW-0808">Transferase</keyword>
<sequence>MRPLISICMIVKNEEAVLRQSLASFHEFVSEIVIVDTGSTDDTKKIASEFTDKVYDFEWVGNFSEARNFAAKYATGKWIVVVDADECLEKENYLAVESFLKRLTQKEEIFTGEIISFTGEKGSVTVTNKMPRIYRNNGDIAYRGAIHEQLFNRRTGNTAISDSPLKIYHYGYMSEVVDRQDKVARNLEILKKEMKEEESSGFAEFNLGQELYREHKFEEALQAFSRAFQKRTSNRLVWAKISALNIAKILEAKKEYADALAILEEARIIWPDTPEFFLKKADIKRALHQLPDAKKIYHYLIEQTAVIFQPIAYYEATSFLPYKALGDIYQVEKDYVKAIKHYSLAYQQNSSDYEVKYQMIQLLSKFHSPSEVYDFISRHGFIENEEDGTKILSFTTQLGLGNLSAIILNSMPDLNIVLQEIMQVKIQTIQNIFPVISKQAILAGIRTNLIDVADLCIWHFENGTLPIEQIMKNSNAGELYQFLYENGPAVEEEIYLFVMERGIALGKGEFIDQLLVLRSHYEDSINSRIADLFFQYDYKDIALDLYNTVDASAVTKEGHLNLIQYLVEENITEEALSIVERGLDNFAADFRFHEWAILLDETNREMRISEAIDEFPDSTYLAELQGNLIDLESVNK</sequence>
<evidence type="ECO:0000259" key="2">
    <source>
        <dbReference type="Pfam" id="PF00535"/>
    </source>
</evidence>
<dbReference type="InterPro" id="IPR001173">
    <property type="entry name" value="Glyco_trans_2-like"/>
</dbReference>
<dbReference type="EC" id="2.4.1.-" evidence="3"/>
<reference evidence="3 4" key="1">
    <citation type="submission" date="2018-06" db="EMBL/GenBank/DDBJ databases">
        <authorList>
            <consortium name="Pathogen Informatics"/>
            <person name="Doyle S."/>
        </authorList>
    </citation>
    <scope>NUCLEOTIDE SEQUENCE [LARGE SCALE GENOMIC DNA]</scope>
    <source>
        <strain evidence="4">NCTC 10815</strain>
    </source>
</reference>
<dbReference type="InterPro" id="IPR019734">
    <property type="entry name" value="TPR_rpt"/>
</dbReference>
<dbReference type="InterPro" id="IPR029044">
    <property type="entry name" value="Nucleotide-diphossugar_trans"/>
</dbReference>
<dbReference type="EMBL" id="UGPG01000001">
    <property type="protein sequence ID" value="STY43966.1"/>
    <property type="molecule type" value="Genomic_DNA"/>
</dbReference>